<dbReference type="EMBL" id="CAFAAK010000010">
    <property type="protein sequence ID" value="CAB4792515.1"/>
    <property type="molecule type" value="Genomic_DNA"/>
</dbReference>
<proteinExistence type="predicted"/>
<accession>A0A6J6X8L2</accession>
<organism evidence="1">
    <name type="scientific">freshwater metagenome</name>
    <dbReference type="NCBI Taxonomy" id="449393"/>
    <lineage>
        <taxon>unclassified sequences</taxon>
        <taxon>metagenomes</taxon>
        <taxon>ecological metagenomes</taxon>
    </lineage>
</organism>
<dbReference type="InterPro" id="IPR013785">
    <property type="entry name" value="Aldolase_TIM"/>
</dbReference>
<dbReference type="AlphaFoldDB" id="A0A6J6X8L2"/>
<evidence type="ECO:0000313" key="1">
    <source>
        <dbReference type="EMBL" id="CAB4792515.1"/>
    </source>
</evidence>
<sequence length="50" mass="5527">MYALHRSGIETGLDLDKLLEASEWFAQILDRKTPSLVSKAGVFPPAELLV</sequence>
<protein>
    <submittedName>
        <fullName evidence="1">Unannotated protein</fullName>
    </submittedName>
</protein>
<dbReference type="Gene3D" id="3.20.20.70">
    <property type="entry name" value="Aldolase class I"/>
    <property type="match status" value="1"/>
</dbReference>
<gene>
    <name evidence="1" type="ORF">UFOPK3024_00120</name>
</gene>
<name>A0A6J6X8L2_9ZZZZ</name>
<reference evidence="1" key="1">
    <citation type="submission" date="2020-05" db="EMBL/GenBank/DDBJ databases">
        <authorList>
            <person name="Chiriac C."/>
            <person name="Salcher M."/>
            <person name="Ghai R."/>
            <person name="Kavagutti S V."/>
        </authorList>
    </citation>
    <scope>NUCLEOTIDE SEQUENCE</scope>
</reference>